<dbReference type="VEuPathDB" id="FungiDB:RhiirFUN_023275"/>
<reference evidence="2 3" key="1">
    <citation type="submission" date="2016-04" db="EMBL/GenBank/DDBJ databases">
        <title>Genome analyses suggest a sexual origin of heterokaryosis in a supposedly ancient asexual fungus.</title>
        <authorList>
            <person name="Ropars J."/>
            <person name="Sedzielewska K."/>
            <person name="Noel J."/>
            <person name="Charron P."/>
            <person name="Farinelli L."/>
            <person name="Marton T."/>
            <person name="Kruger M."/>
            <person name="Pelin A."/>
            <person name="Brachmann A."/>
            <person name="Corradi N."/>
        </authorList>
    </citation>
    <scope>NUCLEOTIDE SEQUENCE [LARGE SCALE GENOMIC DNA]</scope>
    <source>
        <strain evidence="2 3">C2</strain>
    </source>
</reference>
<sequence length="332" mass="38644">MDYSNLSMGQIRNNFINNSNAIAPAPQNITFEFYLPLPNNTRIYHVTYTELNSTEIARLLNNRIDLSHIPNHRLPYHYNVQHLIRQQITIPQQSFDTMNVQPIYQEYSDNNAFDLSLILPIQQSVDYQQDAIPQQSFDTMDIQRNFQEYSDDNADDVSSILPIPFDYKQETISQQSSDNIKFEFYLPLPNDAHVYHVTYAELNSKEIAQLLNNKIDLSHIPDHQLPYHNNVQHLIWQQIIQQPVDYQQQDAIPQQSFDTMFQEYSDNSAYDISPIQQPVDYQQDTTLQQSFDTIDIQPIFQEYSNNNANDASSVSPNSPEDGYNGIQSHQNN</sequence>
<gene>
    <name evidence="2" type="ORF">RhiirC2_866607</name>
</gene>
<dbReference type="VEuPathDB" id="FungiDB:RhiirA1_400083"/>
<dbReference type="VEuPathDB" id="FungiDB:FUN_003587"/>
<evidence type="ECO:0000313" key="3">
    <source>
        <dbReference type="Proteomes" id="UP000233469"/>
    </source>
</evidence>
<organism evidence="2 3">
    <name type="scientific">Rhizophagus irregularis</name>
    <dbReference type="NCBI Taxonomy" id="588596"/>
    <lineage>
        <taxon>Eukaryota</taxon>
        <taxon>Fungi</taxon>
        <taxon>Fungi incertae sedis</taxon>
        <taxon>Mucoromycota</taxon>
        <taxon>Glomeromycotina</taxon>
        <taxon>Glomeromycetes</taxon>
        <taxon>Glomerales</taxon>
        <taxon>Glomeraceae</taxon>
        <taxon>Rhizophagus</taxon>
    </lineage>
</organism>
<feature type="region of interest" description="Disordered" evidence="1">
    <location>
        <begin position="305"/>
        <end position="332"/>
    </location>
</feature>
<dbReference type="AlphaFoldDB" id="A0A2N1N6W0"/>
<name>A0A2N1N6W0_9GLOM</name>
<feature type="compositionally biased region" description="Low complexity" evidence="1">
    <location>
        <begin position="305"/>
        <end position="319"/>
    </location>
</feature>
<accession>A0A2N1N6W0</accession>
<evidence type="ECO:0000313" key="2">
    <source>
        <dbReference type="EMBL" id="PKK69672.1"/>
    </source>
</evidence>
<reference evidence="2 3" key="2">
    <citation type="submission" date="2017-10" db="EMBL/GenBank/DDBJ databases">
        <title>Extensive intraspecific genome diversity in a model arbuscular mycorrhizal fungus.</title>
        <authorList>
            <person name="Chen E.C.H."/>
            <person name="Morin E."/>
            <person name="Baudet D."/>
            <person name="Noel J."/>
            <person name="Ndikumana S."/>
            <person name="Charron P."/>
            <person name="St-Onge C."/>
            <person name="Giorgi J."/>
            <person name="Grigoriev I.V."/>
            <person name="Roux C."/>
            <person name="Martin F.M."/>
            <person name="Corradi N."/>
        </authorList>
    </citation>
    <scope>NUCLEOTIDE SEQUENCE [LARGE SCALE GENOMIC DNA]</scope>
    <source>
        <strain evidence="2 3">C2</strain>
    </source>
</reference>
<evidence type="ECO:0000256" key="1">
    <source>
        <dbReference type="SAM" id="MobiDB-lite"/>
    </source>
</evidence>
<dbReference type="EMBL" id="LLXL01000700">
    <property type="protein sequence ID" value="PKK69672.1"/>
    <property type="molecule type" value="Genomic_DNA"/>
</dbReference>
<protein>
    <submittedName>
        <fullName evidence="2">Uncharacterized protein</fullName>
    </submittedName>
</protein>
<dbReference type="Proteomes" id="UP000233469">
    <property type="component" value="Unassembled WGS sequence"/>
</dbReference>
<proteinExistence type="predicted"/>
<comment type="caution">
    <text evidence="2">The sequence shown here is derived from an EMBL/GenBank/DDBJ whole genome shotgun (WGS) entry which is preliminary data.</text>
</comment>